<dbReference type="AlphaFoldDB" id="A0A9D4VEJ8"/>
<evidence type="ECO:0000256" key="1">
    <source>
        <dbReference type="ARBA" id="ARBA00001968"/>
    </source>
</evidence>
<feature type="domain" description="DDE Tnp4" evidence="3">
    <location>
        <begin position="10"/>
        <end position="64"/>
    </location>
</feature>
<comment type="cofactor">
    <cofactor evidence="1">
        <name>a divalent metal cation</name>
        <dbReference type="ChEBI" id="CHEBI:60240"/>
    </cofactor>
</comment>
<sequence length="128" mass="14097">MQPYSAPTIATEKLFNYKISATRIVVERAFGILKTRWRYLLGKVMKPCPRNLAQAIVVCCMLQNMCLESGTAQADAQEDAMPGSKEAHDIAVDVPSIDIETTSSKPMDIPTEDALAIRDSLAKFLHPS</sequence>
<dbReference type="InterPro" id="IPR027806">
    <property type="entry name" value="HARBI1_dom"/>
</dbReference>
<dbReference type="Pfam" id="PF13359">
    <property type="entry name" value="DDE_Tnp_4"/>
    <property type="match status" value="1"/>
</dbReference>
<evidence type="ECO:0000256" key="2">
    <source>
        <dbReference type="ARBA" id="ARBA00022723"/>
    </source>
</evidence>
<evidence type="ECO:0000313" key="4">
    <source>
        <dbReference type="EMBL" id="KAI5084944.1"/>
    </source>
</evidence>
<proteinExistence type="predicted"/>
<accession>A0A9D4VEJ8</accession>
<keyword evidence="2" id="KW-0479">Metal-binding</keyword>
<protein>
    <recommendedName>
        <fullName evidence="3">DDE Tnp4 domain-containing protein</fullName>
    </recommendedName>
</protein>
<dbReference type="GO" id="GO:0046872">
    <property type="term" value="F:metal ion binding"/>
    <property type="evidence" value="ECO:0007669"/>
    <property type="project" value="UniProtKB-KW"/>
</dbReference>
<gene>
    <name evidence="4" type="ORF">GOP47_0001113</name>
</gene>
<dbReference type="OrthoDB" id="1714179at2759"/>
<comment type="caution">
    <text evidence="4">The sequence shown here is derived from an EMBL/GenBank/DDBJ whole genome shotgun (WGS) entry which is preliminary data.</text>
</comment>
<organism evidence="4 5">
    <name type="scientific">Adiantum capillus-veneris</name>
    <name type="common">Maidenhair fern</name>
    <dbReference type="NCBI Taxonomy" id="13818"/>
    <lineage>
        <taxon>Eukaryota</taxon>
        <taxon>Viridiplantae</taxon>
        <taxon>Streptophyta</taxon>
        <taxon>Embryophyta</taxon>
        <taxon>Tracheophyta</taxon>
        <taxon>Polypodiopsida</taxon>
        <taxon>Polypodiidae</taxon>
        <taxon>Polypodiales</taxon>
        <taxon>Pteridineae</taxon>
        <taxon>Pteridaceae</taxon>
        <taxon>Vittarioideae</taxon>
        <taxon>Adiantum</taxon>
    </lineage>
</organism>
<evidence type="ECO:0000259" key="3">
    <source>
        <dbReference type="Pfam" id="PF13359"/>
    </source>
</evidence>
<dbReference type="EMBL" id="JABFUD020000001">
    <property type="protein sequence ID" value="KAI5084944.1"/>
    <property type="molecule type" value="Genomic_DNA"/>
</dbReference>
<name>A0A9D4VEJ8_ADICA</name>
<evidence type="ECO:0000313" key="5">
    <source>
        <dbReference type="Proteomes" id="UP000886520"/>
    </source>
</evidence>
<reference evidence="4" key="1">
    <citation type="submission" date="2021-01" db="EMBL/GenBank/DDBJ databases">
        <title>Adiantum capillus-veneris genome.</title>
        <authorList>
            <person name="Fang Y."/>
            <person name="Liao Q."/>
        </authorList>
    </citation>
    <scope>NUCLEOTIDE SEQUENCE</scope>
    <source>
        <strain evidence="4">H3</strain>
        <tissue evidence="4">Leaf</tissue>
    </source>
</reference>
<keyword evidence="5" id="KW-1185">Reference proteome</keyword>
<dbReference type="Proteomes" id="UP000886520">
    <property type="component" value="Chromosome 1"/>
</dbReference>